<dbReference type="AlphaFoldDB" id="A0A1Y2H555"/>
<organism evidence="1 2">
    <name type="scientific">Catenaria anguillulae PL171</name>
    <dbReference type="NCBI Taxonomy" id="765915"/>
    <lineage>
        <taxon>Eukaryota</taxon>
        <taxon>Fungi</taxon>
        <taxon>Fungi incertae sedis</taxon>
        <taxon>Blastocladiomycota</taxon>
        <taxon>Blastocladiomycetes</taxon>
        <taxon>Blastocladiales</taxon>
        <taxon>Catenariaceae</taxon>
        <taxon>Catenaria</taxon>
    </lineage>
</organism>
<gene>
    <name evidence="1" type="ORF">BCR44DRAFT_1448073</name>
</gene>
<accession>A0A1Y2H555</accession>
<comment type="caution">
    <text evidence="1">The sequence shown here is derived from an EMBL/GenBank/DDBJ whole genome shotgun (WGS) entry which is preliminary data.</text>
</comment>
<proteinExistence type="predicted"/>
<reference evidence="1 2" key="1">
    <citation type="submission" date="2016-07" db="EMBL/GenBank/DDBJ databases">
        <title>Pervasive Adenine N6-methylation of Active Genes in Fungi.</title>
        <authorList>
            <consortium name="DOE Joint Genome Institute"/>
            <person name="Mondo S.J."/>
            <person name="Dannebaum R.O."/>
            <person name="Kuo R.C."/>
            <person name="Labutti K."/>
            <person name="Haridas S."/>
            <person name="Kuo A."/>
            <person name="Salamov A."/>
            <person name="Ahrendt S.R."/>
            <person name="Lipzen A."/>
            <person name="Sullivan W."/>
            <person name="Andreopoulos W.B."/>
            <person name="Clum A."/>
            <person name="Lindquist E."/>
            <person name="Daum C."/>
            <person name="Ramamoorthy G.K."/>
            <person name="Gryganskyi A."/>
            <person name="Culley D."/>
            <person name="Magnuson J.K."/>
            <person name="James T.Y."/>
            <person name="O'Malley M.A."/>
            <person name="Stajich J.E."/>
            <person name="Spatafora J.W."/>
            <person name="Visel A."/>
            <person name="Grigoriev I.V."/>
        </authorList>
    </citation>
    <scope>NUCLEOTIDE SEQUENCE [LARGE SCALE GENOMIC DNA]</scope>
    <source>
        <strain evidence="1 2">PL171</strain>
    </source>
</reference>
<dbReference type="Proteomes" id="UP000193411">
    <property type="component" value="Unassembled WGS sequence"/>
</dbReference>
<protein>
    <submittedName>
        <fullName evidence="1">Uncharacterized protein</fullName>
    </submittedName>
</protein>
<evidence type="ECO:0000313" key="2">
    <source>
        <dbReference type="Proteomes" id="UP000193411"/>
    </source>
</evidence>
<name>A0A1Y2H555_9FUNG</name>
<dbReference type="EMBL" id="MCFL01000133">
    <property type="protein sequence ID" value="ORZ29700.1"/>
    <property type="molecule type" value="Genomic_DNA"/>
</dbReference>
<keyword evidence="2" id="KW-1185">Reference proteome</keyword>
<evidence type="ECO:0000313" key="1">
    <source>
        <dbReference type="EMBL" id="ORZ29700.1"/>
    </source>
</evidence>
<sequence>MWMNPRATLDELVSPCTTVVNTSSGSSILTSNVANDSSLAFNIGGQLGSMLAKWSIASRYLITYLTSSCIPPHRVSPADGGASTCPADPNSGYAATTAFATLFKRALDLDPVMYTRMRWILRYTACSKGTEMMALAKSCGVCAQQRTSIPRTPSKSRSSSRQRWRMAAGLTAVLSQTTPRICSRSMTPNSAMLSRI</sequence>